<reference evidence="3 4" key="1">
    <citation type="submission" date="2020-08" db="EMBL/GenBank/DDBJ databases">
        <title>Genomic Encyclopedia of Type Strains, Phase IV (KMG-IV): sequencing the most valuable type-strain genomes for metagenomic binning, comparative biology and taxonomic classification.</title>
        <authorList>
            <person name="Goeker M."/>
        </authorList>
    </citation>
    <scope>NUCLEOTIDE SEQUENCE [LARGE SCALE GENOMIC DNA]</scope>
    <source>
        <strain evidence="3 4">DSM 101791</strain>
    </source>
</reference>
<keyword evidence="4" id="KW-1185">Reference proteome</keyword>
<comment type="caution">
    <text evidence="3">The sequence shown here is derived from an EMBL/GenBank/DDBJ whole genome shotgun (WGS) entry which is preliminary data.</text>
</comment>
<feature type="domain" description="PASTA" evidence="2">
    <location>
        <begin position="44"/>
        <end position="109"/>
    </location>
</feature>
<dbReference type="Pfam" id="PF03793">
    <property type="entry name" value="PASTA"/>
    <property type="match status" value="1"/>
</dbReference>
<sequence length="186" mass="19542">MPTPLVVPLPAASGGFGRTLEHLLAFSPSPAARVPAPGGALLTGAVLVEVPGVTSDPVDTALRKVRDRRLVPRVALVESAGTVDTVKTQDPKAGDFLPPGGVVTLYVITAREPTAAEELIEAIRQAIKPGELAKTTDLHHLATRQDLHSETAALEKEAAASKRFEELKALLGRPSDKPSDKPTSSR</sequence>
<proteinExistence type="predicted"/>
<evidence type="ECO:0000256" key="1">
    <source>
        <dbReference type="SAM" id="MobiDB-lite"/>
    </source>
</evidence>
<organism evidence="3 4">
    <name type="scientific">Deinococcus budaensis</name>
    <dbReference type="NCBI Taxonomy" id="1665626"/>
    <lineage>
        <taxon>Bacteria</taxon>
        <taxon>Thermotogati</taxon>
        <taxon>Deinococcota</taxon>
        <taxon>Deinococci</taxon>
        <taxon>Deinococcales</taxon>
        <taxon>Deinococcaceae</taxon>
        <taxon>Deinococcus</taxon>
    </lineage>
</organism>
<dbReference type="CDD" id="cd06577">
    <property type="entry name" value="PASTA_pknB"/>
    <property type="match status" value="1"/>
</dbReference>
<feature type="region of interest" description="Disordered" evidence="1">
    <location>
        <begin position="167"/>
        <end position="186"/>
    </location>
</feature>
<dbReference type="AlphaFoldDB" id="A0A7W8LRQ0"/>
<name>A0A7W8LRQ0_9DEIO</name>
<evidence type="ECO:0000313" key="3">
    <source>
        <dbReference type="EMBL" id="MBB5235895.1"/>
    </source>
</evidence>
<dbReference type="Proteomes" id="UP000525389">
    <property type="component" value="Unassembled WGS sequence"/>
</dbReference>
<feature type="compositionally biased region" description="Basic and acidic residues" evidence="1">
    <location>
        <begin position="167"/>
        <end position="180"/>
    </location>
</feature>
<evidence type="ECO:0000259" key="2">
    <source>
        <dbReference type="PROSITE" id="PS51178"/>
    </source>
</evidence>
<gene>
    <name evidence="3" type="ORF">HNQ09_003359</name>
</gene>
<accession>A0A7W8LRQ0</accession>
<dbReference type="InterPro" id="IPR005543">
    <property type="entry name" value="PASTA_dom"/>
</dbReference>
<dbReference type="Gene3D" id="3.30.10.20">
    <property type="match status" value="1"/>
</dbReference>
<dbReference type="RefSeq" id="WP_184031502.1">
    <property type="nucleotide sequence ID" value="NZ_JACHFN010000017.1"/>
</dbReference>
<evidence type="ECO:0000313" key="4">
    <source>
        <dbReference type="Proteomes" id="UP000525389"/>
    </source>
</evidence>
<dbReference type="PROSITE" id="PS51178">
    <property type="entry name" value="PASTA"/>
    <property type="match status" value="1"/>
</dbReference>
<dbReference type="SMART" id="SM00740">
    <property type="entry name" value="PASTA"/>
    <property type="match status" value="1"/>
</dbReference>
<protein>
    <recommendedName>
        <fullName evidence="2">PASTA domain-containing protein</fullName>
    </recommendedName>
</protein>
<dbReference type="EMBL" id="JACHFN010000017">
    <property type="protein sequence ID" value="MBB5235895.1"/>
    <property type="molecule type" value="Genomic_DNA"/>
</dbReference>